<evidence type="ECO:0000313" key="2">
    <source>
        <dbReference type="Proteomes" id="UP000031668"/>
    </source>
</evidence>
<evidence type="ECO:0000313" key="1">
    <source>
        <dbReference type="EMBL" id="KII69578.1"/>
    </source>
</evidence>
<sequence length="142" mass="16928">MDFETRPEDLHMRPLPTRPGDESLSQLTLFEAQKFLFVLLNLTPDQSSQRPRSCKRKLIVSRPGPILKKFIKDWLKKNVFKFHISTNIESKPTIGFFDFDCTFIRWKCEWNNLQACNHLRASIFRYFGNSSVQLRYQKMQRP</sequence>
<reference evidence="1 2" key="1">
    <citation type="journal article" date="2014" name="Genome Biol. Evol.">
        <title>The genome of the myxosporean Thelohanellus kitauei shows adaptations to nutrient acquisition within its fish host.</title>
        <authorList>
            <person name="Yang Y."/>
            <person name="Xiong J."/>
            <person name="Zhou Z."/>
            <person name="Huo F."/>
            <person name="Miao W."/>
            <person name="Ran C."/>
            <person name="Liu Y."/>
            <person name="Zhang J."/>
            <person name="Feng J."/>
            <person name="Wang M."/>
            <person name="Wang M."/>
            <person name="Wang L."/>
            <person name="Yao B."/>
        </authorList>
    </citation>
    <scope>NUCLEOTIDE SEQUENCE [LARGE SCALE GENOMIC DNA]</scope>
    <source>
        <strain evidence="1">Wuqing</strain>
    </source>
</reference>
<dbReference type="AlphaFoldDB" id="A0A0C2JJK3"/>
<comment type="caution">
    <text evidence="1">The sequence shown here is derived from an EMBL/GenBank/DDBJ whole genome shotgun (WGS) entry which is preliminary data.</text>
</comment>
<protein>
    <submittedName>
        <fullName evidence="1">Uncharacterized protein</fullName>
    </submittedName>
</protein>
<keyword evidence="2" id="KW-1185">Reference proteome</keyword>
<proteinExistence type="predicted"/>
<accession>A0A0C2JJK3</accession>
<name>A0A0C2JJK3_THEKT</name>
<dbReference type="Proteomes" id="UP000031668">
    <property type="component" value="Unassembled WGS sequence"/>
</dbReference>
<gene>
    <name evidence="1" type="ORF">RF11_01203</name>
</gene>
<organism evidence="1 2">
    <name type="scientific">Thelohanellus kitauei</name>
    <name type="common">Myxosporean</name>
    <dbReference type="NCBI Taxonomy" id="669202"/>
    <lineage>
        <taxon>Eukaryota</taxon>
        <taxon>Metazoa</taxon>
        <taxon>Cnidaria</taxon>
        <taxon>Myxozoa</taxon>
        <taxon>Myxosporea</taxon>
        <taxon>Bivalvulida</taxon>
        <taxon>Platysporina</taxon>
        <taxon>Myxobolidae</taxon>
        <taxon>Thelohanellus</taxon>
    </lineage>
</organism>
<dbReference type="EMBL" id="JWZT01002364">
    <property type="protein sequence ID" value="KII69578.1"/>
    <property type="molecule type" value="Genomic_DNA"/>
</dbReference>